<dbReference type="InterPro" id="IPR036116">
    <property type="entry name" value="FN3_sf"/>
</dbReference>
<dbReference type="SMART" id="SM00237">
    <property type="entry name" value="Calx_beta"/>
    <property type="match status" value="2"/>
</dbReference>
<feature type="compositionally biased region" description="Polar residues" evidence="5">
    <location>
        <begin position="1095"/>
        <end position="1109"/>
    </location>
</feature>
<dbReference type="InterPro" id="IPR003344">
    <property type="entry name" value="Big_1_dom"/>
</dbReference>
<feature type="chain" id="PRO_5045576533" evidence="6">
    <location>
        <begin position="20"/>
        <end position="2399"/>
    </location>
</feature>
<dbReference type="SMART" id="SM00060">
    <property type="entry name" value="FN3"/>
    <property type="match status" value="3"/>
</dbReference>
<dbReference type="PANTHER" id="PTHR34677">
    <property type="match status" value="1"/>
</dbReference>
<dbReference type="InterPro" id="IPR025667">
    <property type="entry name" value="SprB_repeat"/>
</dbReference>
<evidence type="ECO:0000256" key="3">
    <source>
        <dbReference type="ARBA" id="ARBA00022737"/>
    </source>
</evidence>
<dbReference type="NCBIfam" id="TIGR04131">
    <property type="entry name" value="Bac_Flav_CTERM"/>
    <property type="match status" value="1"/>
</dbReference>
<dbReference type="SUPFAM" id="SSF74853">
    <property type="entry name" value="Lamin A/C globular tail domain"/>
    <property type="match status" value="1"/>
</dbReference>
<dbReference type="Pfam" id="PF19077">
    <property type="entry name" value="Big_13"/>
    <property type="match status" value="1"/>
</dbReference>
<dbReference type="InterPro" id="IPR003961">
    <property type="entry name" value="FN3_dom"/>
</dbReference>
<evidence type="ECO:0000256" key="5">
    <source>
        <dbReference type="SAM" id="MobiDB-lite"/>
    </source>
</evidence>
<dbReference type="PROSITE" id="PS51127">
    <property type="entry name" value="BIG1"/>
    <property type="match status" value="2"/>
</dbReference>
<comment type="caution">
    <text evidence="9">The sequence shown here is derived from an EMBL/GenBank/DDBJ whole genome shotgun (WGS) entry which is preliminary data.</text>
</comment>
<evidence type="ECO:0000313" key="9">
    <source>
        <dbReference type="EMBL" id="MFD2566724.1"/>
    </source>
</evidence>
<dbReference type="Pfam" id="PF19078">
    <property type="entry name" value="Big_12"/>
    <property type="match status" value="2"/>
</dbReference>
<evidence type="ECO:0000256" key="1">
    <source>
        <dbReference type="ARBA" id="ARBA00010116"/>
    </source>
</evidence>
<accession>A0ABW5LQ81</accession>
<dbReference type="InterPro" id="IPR044048">
    <property type="entry name" value="Big_12"/>
</dbReference>
<feature type="domain" description="Big-1" evidence="7">
    <location>
        <begin position="675"/>
        <end position="780"/>
    </location>
</feature>
<dbReference type="Pfam" id="PF13205">
    <property type="entry name" value="Big_5"/>
    <property type="match status" value="1"/>
</dbReference>
<dbReference type="EMBL" id="JBHULH010000001">
    <property type="protein sequence ID" value="MFD2566724.1"/>
    <property type="molecule type" value="Genomic_DNA"/>
</dbReference>
<dbReference type="Proteomes" id="UP001597508">
    <property type="component" value="Unassembled WGS sequence"/>
</dbReference>
<dbReference type="InterPro" id="IPR044016">
    <property type="entry name" value="Big_13"/>
</dbReference>
<dbReference type="InterPro" id="IPR038081">
    <property type="entry name" value="CalX-like_sf"/>
</dbReference>
<dbReference type="Pfam" id="PF00932">
    <property type="entry name" value="LTD"/>
    <property type="match status" value="1"/>
</dbReference>
<evidence type="ECO:0000256" key="6">
    <source>
        <dbReference type="SAM" id="SignalP"/>
    </source>
</evidence>
<proteinExistence type="inferred from homology"/>
<evidence type="ECO:0000256" key="2">
    <source>
        <dbReference type="ARBA" id="ARBA00022729"/>
    </source>
</evidence>
<dbReference type="Pfam" id="PF03160">
    <property type="entry name" value="Calx-beta"/>
    <property type="match status" value="2"/>
</dbReference>
<keyword evidence="10" id="KW-1185">Reference proteome</keyword>
<dbReference type="InterPro" id="IPR036415">
    <property type="entry name" value="Lamin_tail_dom_sf"/>
</dbReference>
<keyword evidence="4" id="KW-0106">Calcium</keyword>
<evidence type="ECO:0000256" key="4">
    <source>
        <dbReference type="ARBA" id="ARBA00022837"/>
    </source>
</evidence>
<dbReference type="Gene3D" id="2.60.40.10">
    <property type="entry name" value="Immunoglobulins"/>
    <property type="match status" value="4"/>
</dbReference>
<feature type="region of interest" description="Disordered" evidence="5">
    <location>
        <begin position="1095"/>
        <end position="1132"/>
    </location>
</feature>
<dbReference type="SMART" id="SM00634">
    <property type="entry name" value="BID_1"/>
    <property type="match status" value="2"/>
</dbReference>
<evidence type="ECO:0000259" key="7">
    <source>
        <dbReference type="PROSITE" id="PS51127"/>
    </source>
</evidence>
<feature type="region of interest" description="Disordered" evidence="5">
    <location>
        <begin position="1068"/>
        <end position="1087"/>
    </location>
</feature>
<dbReference type="RefSeq" id="WP_379665428.1">
    <property type="nucleotide sequence ID" value="NZ_JBHULH010000001.1"/>
</dbReference>
<comment type="similarity">
    <text evidence="1">Belongs to the intimin/invasin family.</text>
</comment>
<feature type="domain" description="Big-1" evidence="7">
    <location>
        <begin position="792"/>
        <end position="901"/>
    </location>
</feature>
<evidence type="ECO:0000313" key="10">
    <source>
        <dbReference type="Proteomes" id="UP001597508"/>
    </source>
</evidence>
<feature type="domain" description="LTD" evidence="8">
    <location>
        <begin position="1255"/>
        <end position="1374"/>
    </location>
</feature>
<dbReference type="PROSITE" id="PS51841">
    <property type="entry name" value="LTD"/>
    <property type="match status" value="1"/>
</dbReference>
<dbReference type="Gene3D" id="2.60.40.2030">
    <property type="match status" value="2"/>
</dbReference>
<dbReference type="InterPro" id="IPR003644">
    <property type="entry name" value="Calx_beta"/>
</dbReference>
<dbReference type="Pfam" id="PF13585">
    <property type="entry name" value="CHU_C"/>
    <property type="match status" value="1"/>
</dbReference>
<reference evidence="10" key="1">
    <citation type="journal article" date="2019" name="Int. J. Syst. Evol. Microbiol.">
        <title>The Global Catalogue of Microorganisms (GCM) 10K type strain sequencing project: providing services to taxonomists for standard genome sequencing and annotation.</title>
        <authorList>
            <consortium name="The Broad Institute Genomics Platform"/>
            <consortium name="The Broad Institute Genome Sequencing Center for Infectious Disease"/>
            <person name="Wu L."/>
            <person name="Ma J."/>
        </authorList>
    </citation>
    <scope>NUCLEOTIDE SEQUENCE [LARGE SCALE GENOMIC DNA]</scope>
    <source>
        <strain evidence="10">KCTC 52127</strain>
    </source>
</reference>
<organism evidence="9 10">
    <name type="scientific">Pseudotenacibaculum haliotis</name>
    <dbReference type="NCBI Taxonomy" id="1862138"/>
    <lineage>
        <taxon>Bacteria</taxon>
        <taxon>Pseudomonadati</taxon>
        <taxon>Bacteroidota</taxon>
        <taxon>Flavobacteriia</taxon>
        <taxon>Flavobacteriales</taxon>
        <taxon>Flavobacteriaceae</taxon>
        <taxon>Pseudotenacibaculum</taxon>
    </lineage>
</organism>
<dbReference type="PANTHER" id="PTHR34677:SF3">
    <property type="entry name" value="BACTERIAL IG-LIKE DOMAIN-CONTAINING PROTEIN"/>
    <property type="match status" value="1"/>
</dbReference>
<dbReference type="SUPFAM" id="SSF141072">
    <property type="entry name" value="CalX-like"/>
    <property type="match status" value="2"/>
</dbReference>
<evidence type="ECO:0000259" key="8">
    <source>
        <dbReference type="PROSITE" id="PS51841"/>
    </source>
</evidence>
<dbReference type="Pfam" id="PF13573">
    <property type="entry name" value="SprB"/>
    <property type="match status" value="1"/>
</dbReference>
<keyword evidence="3" id="KW-0677">Repeat</keyword>
<keyword evidence="2 6" id="KW-0732">Signal</keyword>
<dbReference type="SUPFAM" id="SSF49265">
    <property type="entry name" value="Fibronectin type III"/>
    <property type="match status" value="1"/>
</dbReference>
<sequence length="2399" mass="246179">MKKILLLSFLLAIPSVAFSFQDGDILIDHNTFKGTLTNSGQSFTATKTTKWTALSFEFSEAFTGTLNIYAGHVATGTPIHTQPFNVAAGQQEIVLTTPIDIVQGQQYTAVTDVTCAYYPFATYGGGSAWTVTLSFPGDLWMKVTTLDTTPPVFENSTPSSASITTTGFTLNTDIHEAGTIYYVVLADGATAPTTAEVKAGTASGGGSAVTSGNAAVTSGGFTNAFSVTGLTSNTAYDVYVVAQDDSDTPNIQATPIKVDVTTLSGDFIVVESGGSTSTNENGTTDTFTVTLNSQPNSNVVINLSSGDVTEGTIDKSTLTFTNANWNIAQTVTVTGLDDVITDGSPSYNVTLSIDAALTDDAFDGAANQTVSVTNFDNEITTASAGSDQNVCGGATFLGGNSPNGGESGTWSIISGAGGSFGAMNSPTSSFSGTINTAYTLRWTIGNGGVSESTDDVVITFFDNPTAAAAGPDQNNIHGTATLAGNTISGFNETGIWTQIAGPGVITFGDVNSPTSTATASLSGSYTLHWTSSNGVCPISSDDVVIEYTCVTPSAAATTAVFGSKSSSTLSLASFTAPAGGADGYVIKMNTTNSFTAPTDGALPSANLAYSGSGEQVVYAGTSASPNITVTGLSESTTYYFQVYAYNDCSGTNTFEATGLSASNATTGPYSTGANGTQISSADGTAIANGTDTETVTVQLKDVNGNNVSQSNIGIALVLTGNAVFNSGPGLNLLSSQIVTGTTDANGVLTVTINNTTAESVNVTGTVAGNDITNGSPATVVFTPGPVSNGANGTQISSADGTAIANGTDTETITVQLRDVNGNAISQSGIAIALNVSGSAVFNAGSGLTLSNSNQTVTGTTNASGVFTATIDNTIAESVNVTGTIAGNAIANGSPAAVVFETQPIDLLITEVAITPTAGEFVEIYNPTSSTIDLTNVYITDATFASGGIYYYNIVTGANYGGGGFGDFHARFPNGATIAAGEYQTISISGSDEFFSTYGVNPTYELYEDGGASDAIPDMLEAVAGSINGQGGLTNSGEFVVLYTWDGSSDLVKDLDYFVWGDKVEGVDKTGISIDGPDGGTSTSSYQNDTPIASQIAVSSGSHSSDTSWQRIDLTESRETKTGGNGDLGHDETSENLSTAFTAISPTPNRATPLMFQNNTPSSSNITTGGFTLETDVDRAGTIYYVVVADNATQPTEAEIKAGTGSGGTGEIASGGQTVNSGDFTHNFNVTGLSASTSYDIYVVAEDALGSFSSISKVDVTTNDPANIVITEIMYNAAEPGADITEYIELYNAGSSTVDLTGYSFSEGIIHTFTSGSIAPGAYFVITVNMTELDNRYGAGTADAQWTSGGLSNSGEDIILIDNGGTQIDIVDYDDNAPWPTEADGDGPSIRLCDPTADNNLGSNWSASTESIGVMINGFEVKGTPGTAAVCDVTPPTISTTNPLDDAVSVNDAQNITISFNENIAFGTGNIQVIDVTDGSNSFTIDVTSPGSQASVFDDVLTINPSNLLDRNSNYAIQIDNTAIRDIAGNSFAGIADNTTLNFMTVPNLEVTFTVNHPSSATATDGSIAANATGGVPPYTYVWSNGQTTQTINNLAPAQYNLVSVTDANGFVAVGPIITLIPPVEISFTNSNSSGSESVSSVNIPVELSTTSNVTITVDYTVTGTATGGSDYTLADGTLTFNPLSTGDNLTIANIVDDAIVETNETVIITLSNPTNATLGTNAVYTYTIDNNDTTEVTIVGDVQVDEDAGNAILTAMLSNPVQGGFFIHVTTSNGTAVAPGDFTASNDEANTDFSGNAGETQQLFIPIIDDSEGEANETFTVTLSSVSGTTLGSSITTTDSATVTIVDNDAPVVSSVSVPADGLYGIGSDLDFTVSFTDAVTITGTPRIPMTIGSTTVNAELNGTVTNSSTASFRYTITEGELDTDGIVVGTTIDLNGGSIVGTSSTIDAVLTLNSVGATGNINVDGIRPTVTITTDAADPTNVAYTATFTFSEDVTGFEVGDITVGNGTANDFNAMSATVYTATITPTADGAVTVDVAANVAEDAATNGNDAAVQYSVLYDATNPTATLTTTAPNPVNTPFTIDITFDEDVFGFEMADLNITNGTPSDFAAANATMYSVLITPTGAGDVVVDIPAGVTEDLATNGNNAASFTIEYDNIPPTPPTITHISEYTCAGNVTMTSDNTLKISGTAERESTVEVFIESISVGTTITDDNGFFTFDHSGTTLADGTYNITARATDIAGNTGDISAAFTITINTVDSDSDGIADFCDDDDDGNGVDDVDEDCDGDGIIDSQDTDNSACTSGILQTRSYGFSPNGDGVNDGWTIENITAFPNNTVSVFSRSGKLVFKKKGYRNDWTGISNQTNSSGNNSKLPVGPYIYVIDLGDGSKPVRGWLYINY</sequence>
<feature type="signal peptide" evidence="6">
    <location>
        <begin position="1"/>
        <end position="19"/>
    </location>
</feature>
<dbReference type="InterPro" id="IPR001322">
    <property type="entry name" value="Lamin_tail_dom"/>
</dbReference>
<dbReference type="InterPro" id="IPR013783">
    <property type="entry name" value="Ig-like_fold"/>
</dbReference>
<dbReference type="SUPFAM" id="SSF49373">
    <property type="entry name" value="Invasin/intimin cell-adhesion fragments"/>
    <property type="match status" value="2"/>
</dbReference>
<gene>
    <name evidence="9" type="ORF">ACFSRZ_05035</name>
</gene>
<protein>
    <submittedName>
        <fullName evidence="9">Lamin tail domain-containing protein</fullName>
    </submittedName>
</protein>
<dbReference type="InterPro" id="IPR032812">
    <property type="entry name" value="SbsA_Ig"/>
</dbReference>
<dbReference type="InterPro" id="IPR008964">
    <property type="entry name" value="Invasin/intimin_cell_adhesion"/>
</dbReference>
<dbReference type="InterPro" id="IPR026341">
    <property type="entry name" value="T9SS_type_B"/>
</dbReference>
<name>A0ABW5LQ81_9FLAO</name>